<evidence type="ECO:0000313" key="2">
    <source>
        <dbReference type="EMBL" id="GBL81610.1"/>
    </source>
</evidence>
<dbReference type="Proteomes" id="UP000499080">
    <property type="component" value="Unassembled WGS sequence"/>
</dbReference>
<comment type="caution">
    <text evidence="2">The sequence shown here is derived from an EMBL/GenBank/DDBJ whole genome shotgun (WGS) entry which is preliminary data.</text>
</comment>
<organism evidence="2 3">
    <name type="scientific">Araneus ventricosus</name>
    <name type="common">Orbweaver spider</name>
    <name type="synonym">Epeira ventricosa</name>
    <dbReference type="NCBI Taxonomy" id="182803"/>
    <lineage>
        <taxon>Eukaryota</taxon>
        <taxon>Metazoa</taxon>
        <taxon>Ecdysozoa</taxon>
        <taxon>Arthropoda</taxon>
        <taxon>Chelicerata</taxon>
        <taxon>Arachnida</taxon>
        <taxon>Araneae</taxon>
        <taxon>Araneomorphae</taxon>
        <taxon>Entelegynae</taxon>
        <taxon>Araneoidea</taxon>
        <taxon>Araneidae</taxon>
        <taxon>Araneus</taxon>
    </lineage>
</organism>
<keyword evidence="3" id="KW-1185">Reference proteome</keyword>
<dbReference type="AlphaFoldDB" id="A0A4Y2APE5"/>
<feature type="compositionally biased region" description="Basic and acidic residues" evidence="1">
    <location>
        <begin position="59"/>
        <end position="77"/>
    </location>
</feature>
<evidence type="ECO:0000313" key="3">
    <source>
        <dbReference type="Proteomes" id="UP000499080"/>
    </source>
</evidence>
<proteinExistence type="predicted"/>
<accession>A0A4Y2APE5</accession>
<feature type="region of interest" description="Disordered" evidence="1">
    <location>
        <begin position="58"/>
        <end position="77"/>
    </location>
</feature>
<sequence length="118" mass="13267">MTFLAKAQKVDLLSLAAEVGLDLSPNVGSLELIKLIQSSADYEQKIFKDLLKAVTSARMKKEEEQKEKAGKEKEKEREHKLLLKKMELETEERRIELTTGERVFDPEVGMGGGALAYT</sequence>
<dbReference type="EMBL" id="BGPR01000026">
    <property type="protein sequence ID" value="GBL81610.1"/>
    <property type="molecule type" value="Genomic_DNA"/>
</dbReference>
<evidence type="ECO:0000256" key="1">
    <source>
        <dbReference type="SAM" id="MobiDB-lite"/>
    </source>
</evidence>
<protein>
    <submittedName>
        <fullName evidence="2">Uncharacterized protein</fullName>
    </submittedName>
</protein>
<name>A0A4Y2APE5_ARAVE</name>
<reference evidence="2 3" key="1">
    <citation type="journal article" date="2019" name="Sci. Rep.">
        <title>Orb-weaving spider Araneus ventricosus genome elucidates the spidroin gene catalogue.</title>
        <authorList>
            <person name="Kono N."/>
            <person name="Nakamura H."/>
            <person name="Ohtoshi R."/>
            <person name="Moran D.A.P."/>
            <person name="Shinohara A."/>
            <person name="Yoshida Y."/>
            <person name="Fujiwara M."/>
            <person name="Mori M."/>
            <person name="Tomita M."/>
            <person name="Arakawa K."/>
        </authorList>
    </citation>
    <scope>NUCLEOTIDE SEQUENCE [LARGE SCALE GENOMIC DNA]</scope>
</reference>
<gene>
    <name evidence="2" type="ORF">AVEN_93406_1</name>
</gene>